<evidence type="ECO:0000313" key="2">
    <source>
        <dbReference type="Proteomes" id="UP000269396"/>
    </source>
</evidence>
<evidence type="ECO:0000313" key="1">
    <source>
        <dbReference type="EMBL" id="VDP57239.1"/>
    </source>
</evidence>
<protein>
    <submittedName>
        <fullName evidence="1">Uncharacterized protein</fullName>
    </submittedName>
</protein>
<sequence>MVNDHHLIERCLSYLCYKDSIGNESNLTTSNLVGFLHNELPICLAIQLQIESIRCLNSCFVNRTPPYRAVCLLQNNLFDIFHSAQNCWILYHSKFIIERQTALIEEDYFLTSLLTSWIHFLINLSFCLMENENNNSTNIHETIQMIIENVLNWCCELENHISKQLQSNLITPAWESFESFHEQSINHWNNSLTPIFKLPFWNQMLYRFIQNESILTGSPVQVRDVSPCLLPESSINVHTNEGVKLDWTSVDQNTLLDDGVLQLVSLSPSCLPNYGTVLYFCYDPHYSQLSGLTWPKVNSQSINSTTQEIKNTNSQNECDQVSFNPKQMNTRYLPLMSAMINILESIIIHFKLHMITFQQLSPISDLLLPLVDWVKRVYQKSFFLKWKSLSMFQQKFSTITSTDEVDNDEPHLLISIESELITRILLLFSQILELNESNLSVYLKSSLFCYSTLGEYILELNESNLSVYLKSSLCCYSTLGEYVNSGNIIYLAALRILPYLRKGQEELRTRLILEVIFNNRQIELNSFNNTLTVEYVLRRLHEIRELYYHELVLGTTSTSSARNDNEDSRLSKLFIFICHTIQTSVILLKPA</sequence>
<accession>A0A183P9X0</accession>
<dbReference type="Proteomes" id="UP000269396">
    <property type="component" value="Unassembled WGS sequence"/>
</dbReference>
<dbReference type="AlphaFoldDB" id="A0A183P9X0"/>
<gene>
    <name evidence="1" type="ORF">SMTD_LOCUS11156</name>
</gene>
<dbReference type="STRING" id="31246.A0A183P9X0"/>
<reference evidence="1 2" key="1">
    <citation type="submission" date="2018-11" db="EMBL/GenBank/DDBJ databases">
        <authorList>
            <consortium name="Pathogen Informatics"/>
        </authorList>
    </citation>
    <scope>NUCLEOTIDE SEQUENCE [LARGE SCALE GENOMIC DNA]</scope>
    <source>
        <strain>Denwood</strain>
        <strain evidence="2">Zambia</strain>
    </source>
</reference>
<organism evidence="1 2">
    <name type="scientific">Schistosoma mattheei</name>
    <dbReference type="NCBI Taxonomy" id="31246"/>
    <lineage>
        <taxon>Eukaryota</taxon>
        <taxon>Metazoa</taxon>
        <taxon>Spiralia</taxon>
        <taxon>Lophotrochozoa</taxon>
        <taxon>Platyhelminthes</taxon>
        <taxon>Trematoda</taxon>
        <taxon>Digenea</taxon>
        <taxon>Strigeidida</taxon>
        <taxon>Schistosomatoidea</taxon>
        <taxon>Schistosomatidae</taxon>
        <taxon>Schistosoma</taxon>
    </lineage>
</organism>
<keyword evidence="2" id="KW-1185">Reference proteome</keyword>
<proteinExistence type="predicted"/>
<name>A0A183P9X0_9TREM</name>
<dbReference type="EMBL" id="UZAL01031211">
    <property type="protein sequence ID" value="VDP57239.1"/>
    <property type="molecule type" value="Genomic_DNA"/>
</dbReference>